<evidence type="ECO:0000313" key="12">
    <source>
        <dbReference type="EMBL" id="RMA82363.1"/>
    </source>
</evidence>
<feature type="compositionally biased region" description="Low complexity" evidence="8">
    <location>
        <begin position="423"/>
        <end position="493"/>
    </location>
</feature>
<dbReference type="GO" id="GO:0003724">
    <property type="term" value="F:RNA helicase activity"/>
    <property type="evidence" value="ECO:0007669"/>
    <property type="project" value="InterPro"/>
</dbReference>
<evidence type="ECO:0000259" key="9">
    <source>
        <dbReference type="PROSITE" id="PS51192"/>
    </source>
</evidence>
<feature type="short sequence motif" description="Q motif" evidence="6">
    <location>
        <begin position="1"/>
        <end position="29"/>
    </location>
</feature>
<keyword evidence="4 7" id="KW-0067">ATP-binding</keyword>
<dbReference type="SUPFAM" id="SSF52540">
    <property type="entry name" value="P-loop containing nucleoside triphosphate hydrolases"/>
    <property type="match status" value="1"/>
</dbReference>
<feature type="domain" description="Helicase C-terminal" evidence="10">
    <location>
        <begin position="236"/>
        <end position="382"/>
    </location>
</feature>
<gene>
    <name evidence="12" type="ORF">DFR27_0312</name>
</gene>
<dbReference type="AlphaFoldDB" id="A0A3M0AB18"/>
<dbReference type="SMART" id="SM00490">
    <property type="entry name" value="HELICc"/>
    <property type="match status" value="1"/>
</dbReference>
<dbReference type="GO" id="GO:0016787">
    <property type="term" value="F:hydrolase activity"/>
    <property type="evidence" value="ECO:0007669"/>
    <property type="project" value="UniProtKB-KW"/>
</dbReference>
<dbReference type="InterPro" id="IPR001650">
    <property type="entry name" value="Helicase_C-like"/>
</dbReference>
<dbReference type="Pfam" id="PF00271">
    <property type="entry name" value="Helicase_C"/>
    <property type="match status" value="1"/>
</dbReference>
<dbReference type="PROSITE" id="PS51195">
    <property type="entry name" value="Q_MOTIF"/>
    <property type="match status" value="1"/>
</dbReference>
<sequence>MSFDSLFLRAELLSAVAQSGYTQPTAIQAAVIPGVQRGRDVLASAQTGSGKTASFALPILNLFDEAPPLEKNQVQNLILVPTRELAQQVFDQFKHYGQDLRVRCAVVYGGVSINPQLMQLRRGAHVLIATPGRLLDLMSQNAVKYDQFSTLVLDEADRMLDLGFREDLDRICDKLPTQRQNLLFSATFSPSIRDFARTRLRDPLEVDTAPKVGAASSVKHWLHPVDKKLKPELLLEIIEVNSWVQLLVFCKTKRGVDKLVKRLQQQRFKAVGIHGDKSQRQRTEALSTFKRGQADILVATDVAARGLDIEDMPVVVNFDLPRNPEDYVHRIGRTGRAGKTGLAVSLVAADEIEELKGIERLLQKLIERKLVDGFEPDHDLPVSPSIRPARGPKKPKKPKARAAGAHNTDRAPKRDSRRKPSRAGKSSGSSAPSASKPSRRAGSQHGAKAAPKNAAKPRPGSGEKTAAPAKRKTNTNAAAATPRRRTSAVTPPAGARQPRRR</sequence>
<dbReference type="GO" id="GO:0003676">
    <property type="term" value="F:nucleic acid binding"/>
    <property type="evidence" value="ECO:0007669"/>
    <property type="project" value="InterPro"/>
</dbReference>
<keyword evidence="3 7" id="KW-0347">Helicase</keyword>
<feature type="domain" description="Helicase ATP-binding" evidence="9">
    <location>
        <begin position="32"/>
        <end position="206"/>
    </location>
</feature>
<dbReference type="PANTHER" id="PTHR47959">
    <property type="entry name" value="ATP-DEPENDENT RNA HELICASE RHLE-RELATED"/>
    <property type="match status" value="1"/>
</dbReference>
<evidence type="ECO:0000256" key="8">
    <source>
        <dbReference type="SAM" id="MobiDB-lite"/>
    </source>
</evidence>
<dbReference type="GO" id="GO:0005524">
    <property type="term" value="F:ATP binding"/>
    <property type="evidence" value="ECO:0007669"/>
    <property type="project" value="UniProtKB-KW"/>
</dbReference>
<evidence type="ECO:0000256" key="4">
    <source>
        <dbReference type="ARBA" id="ARBA00022840"/>
    </source>
</evidence>
<feature type="domain" description="DEAD-box RNA helicase Q" evidence="11">
    <location>
        <begin position="1"/>
        <end position="29"/>
    </location>
</feature>
<keyword evidence="1 7" id="KW-0547">Nucleotide-binding</keyword>
<dbReference type="Gene3D" id="3.40.50.300">
    <property type="entry name" value="P-loop containing nucleotide triphosphate hydrolases"/>
    <property type="match status" value="2"/>
</dbReference>
<dbReference type="CDD" id="cd00268">
    <property type="entry name" value="DEADc"/>
    <property type="match status" value="1"/>
</dbReference>
<dbReference type="InterPro" id="IPR014014">
    <property type="entry name" value="RNA_helicase_DEAD_Q_motif"/>
</dbReference>
<evidence type="ECO:0000256" key="2">
    <source>
        <dbReference type="ARBA" id="ARBA00022801"/>
    </source>
</evidence>
<evidence type="ECO:0000256" key="5">
    <source>
        <dbReference type="ARBA" id="ARBA00038437"/>
    </source>
</evidence>
<dbReference type="PROSITE" id="PS51192">
    <property type="entry name" value="HELICASE_ATP_BIND_1"/>
    <property type="match status" value="1"/>
</dbReference>
<dbReference type="InterPro" id="IPR027417">
    <property type="entry name" value="P-loop_NTPase"/>
</dbReference>
<dbReference type="InterPro" id="IPR000629">
    <property type="entry name" value="RNA-helicase_DEAD-box_CS"/>
</dbReference>
<keyword evidence="2 7" id="KW-0378">Hydrolase</keyword>
<dbReference type="InterPro" id="IPR050079">
    <property type="entry name" value="DEAD_box_RNA_helicase"/>
</dbReference>
<evidence type="ECO:0000313" key="13">
    <source>
        <dbReference type="Proteomes" id="UP000267187"/>
    </source>
</evidence>
<reference evidence="12 13" key="1">
    <citation type="submission" date="2018-10" db="EMBL/GenBank/DDBJ databases">
        <title>Genomic Encyclopedia of Type Strains, Phase IV (KMG-IV): sequencing the most valuable type-strain genomes for metagenomic binning, comparative biology and taxonomic classification.</title>
        <authorList>
            <person name="Goeker M."/>
        </authorList>
    </citation>
    <scope>NUCLEOTIDE SEQUENCE [LARGE SCALE GENOMIC DNA]</scope>
    <source>
        <strain evidence="12 13">DSM 25080</strain>
    </source>
</reference>
<dbReference type="EMBL" id="REFJ01000001">
    <property type="protein sequence ID" value="RMA82363.1"/>
    <property type="molecule type" value="Genomic_DNA"/>
</dbReference>
<dbReference type="PROSITE" id="PS00039">
    <property type="entry name" value="DEAD_ATP_HELICASE"/>
    <property type="match status" value="1"/>
</dbReference>
<dbReference type="RefSeq" id="WP_121875701.1">
    <property type="nucleotide sequence ID" value="NZ_REFJ01000001.1"/>
</dbReference>
<dbReference type="InterPro" id="IPR011545">
    <property type="entry name" value="DEAD/DEAH_box_helicase_dom"/>
</dbReference>
<name>A0A3M0AB18_9GAMM</name>
<dbReference type="PROSITE" id="PS51194">
    <property type="entry name" value="HELICASE_CTER"/>
    <property type="match status" value="1"/>
</dbReference>
<dbReference type="InterPro" id="IPR014001">
    <property type="entry name" value="Helicase_ATP-bd"/>
</dbReference>
<evidence type="ECO:0000256" key="6">
    <source>
        <dbReference type="PROSITE-ProRule" id="PRU00552"/>
    </source>
</evidence>
<proteinExistence type="inferred from homology"/>
<evidence type="ECO:0000256" key="1">
    <source>
        <dbReference type="ARBA" id="ARBA00022741"/>
    </source>
</evidence>
<protein>
    <submittedName>
        <fullName evidence="12">ATP-dependent RNA helicase RhlE</fullName>
    </submittedName>
</protein>
<evidence type="ECO:0000256" key="7">
    <source>
        <dbReference type="RuleBase" id="RU000492"/>
    </source>
</evidence>
<evidence type="ECO:0000259" key="11">
    <source>
        <dbReference type="PROSITE" id="PS51195"/>
    </source>
</evidence>
<evidence type="ECO:0000259" key="10">
    <source>
        <dbReference type="PROSITE" id="PS51194"/>
    </source>
</evidence>
<feature type="region of interest" description="Disordered" evidence="8">
    <location>
        <begin position="374"/>
        <end position="501"/>
    </location>
</feature>
<dbReference type="GO" id="GO:0005829">
    <property type="term" value="C:cytosol"/>
    <property type="evidence" value="ECO:0007669"/>
    <property type="project" value="TreeGrafter"/>
</dbReference>
<comment type="caution">
    <text evidence="12">The sequence shown here is derived from an EMBL/GenBank/DDBJ whole genome shotgun (WGS) entry which is preliminary data.</text>
</comment>
<feature type="compositionally biased region" description="Basic residues" evidence="8">
    <location>
        <begin position="390"/>
        <end position="400"/>
    </location>
</feature>
<dbReference type="PANTHER" id="PTHR47959:SF13">
    <property type="entry name" value="ATP-DEPENDENT RNA HELICASE RHLE"/>
    <property type="match status" value="1"/>
</dbReference>
<dbReference type="SMART" id="SM00487">
    <property type="entry name" value="DEXDc"/>
    <property type="match status" value="1"/>
</dbReference>
<dbReference type="Pfam" id="PF00270">
    <property type="entry name" value="DEAD"/>
    <property type="match status" value="1"/>
</dbReference>
<dbReference type="CDD" id="cd18787">
    <property type="entry name" value="SF2_C_DEAD"/>
    <property type="match status" value="1"/>
</dbReference>
<dbReference type="OrthoDB" id="9805696at2"/>
<dbReference type="InterPro" id="IPR044742">
    <property type="entry name" value="DEAD/DEAH_RhlB"/>
</dbReference>
<organism evidence="12 13">
    <name type="scientific">Umboniibacter marinipuniceus</name>
    <dbReference type="NCBI Taxonomy" id="569599"/>
    <lineage>
        <taxon>Bacteria</taxon>
        <taxon>Pseudomonadati</taxon>
        <taxon>Pseudomonadota</taxon>
        <taxon>Gammaproteobacteria</taxon>
        <taxon>Cellvibrionales</taxon>
        <taxon>Cellvibrionaceae</taxon>
        <taxon>Umboniibacter</taxon>
    </lineage>
</organism>
<accession>A0A3M0AB18</accession>
<dbReference type="Proteomes" id="UP000267187">
    <property type="component" value="Unassembled WGS sequence"/>
</dbReference>
<evidence type="ECO:0000256" key="3">
    <source>
        <dbReference type="ARBA" id="ARBA00022806"/>
    </source>
</evidence>
<keyword evidence="13" id="KW-1185">Reference proteome</keyword>
<comment type="similarity">
    <text evidence="5 7">Belongs to the DEAD box helicase family.</text>
</comment>